<dbReference type="GO" id="GO:0005886">
    <property type="term" value="C:plasma membrane"/>
    <property type="evidence" value="ECO:0007669"/>
    <property type="project" value="UniProtKB-SubCell"/>
</dbReference>
<comment type="similarity">
    <text evidence="2">Belongs to the UPF0126 family.</text>
</comment>
<comment type="caution">
    <text evidence="9">The sequence shown here is derived from an EMBL/GenBank/DDBJ whole genome shotgun (WGS) entry which is preliminary data.</text>
</comment>
<dbReference type="Proteomes" id="UP000539175">
    <property type="component" value="Unassembled WGS sequence"/>
</dbReference>
<protein>
    <submittedName>
        <fullName evidence="9">Putative membrane protein YeiH</fullName>
    </submittedName>
</protein>
<evidence type="ECO:0000256" key="7">
    <source>
        <dbReference type="SAM" id="Phobius"/>
    </source>
</evidence>
<evidence type="ECO:0000313" key="9">
    <source>
        <dbReference type="EMBL" id="MBB6249539.1"/>
    </source>
</evidence>
<evidence type="ECO:0000256" key="5">
    <source>
        <dbReference type="ARBA" id="ARBA00022989"/>
    </source>
</evidence>
<feature type="transmembrane region" description="Helical" evidence="7">
    <location>
        <begin position="185"/>
        <end position="205"/>
    </location>
</feature>
<dbReference type="AlphaFoldDB" id="A0A7X0ECP4"/>
<feature type="transmembrane region" description="Helical" evidence="7">
    <location>
        <begin position="128"/>
        <end position="148"/>
    </location>
</feature>
<keyword evidence="3" id="KW-1003">Cell membrane</keyword>
<evidence type="ECO:0000256" key="1">
    <source>
        <dbReference type="ARBA" id="ARBA00004651"/>
    </source>
</evidence>
<dbReference type="PANTHER" id="PTHR30506:SF3">
    <property type="entry name" value="UPF0126 INNER MEMBRANE PROTEIN YADS-RELATED"/>
    <property type="match status" value="1"/>
</dbReference>
<feature type="transmembrane region" description="Helical" evidence="7">
    <location>
        <begin position="35"/>
        <end position="56"/>
    </location>
</feature>
<comment type="subcellular location">
    <subcellularLocation>
        <location evidence="1">Cell membrane</location>
        <topology evidence="1">Multi-pass membrane protein</topology>
    </subcellularLocation>
</comment>
<dbReference type="RefSeq" id="WP_184796379.1">
    <property type="nucleotide sequence ID" value="NZ_JACIIZ010000001.1"/>
</dbReference>
<feature type="transmembrane region" description="Helical" evidence="7">
    <location>
        <begin position="68"/>
        <end position="90"/>
    </location>
</feature>
<dbReference type="PANTHER" id="PTHR30506">
    <property type="entry name" value="INNER MEMBRANE PROTEIN"/>
    <property type="match status" value="1"/>
</dbReference>
<keyword evidence="6 7" id="KW-0472">Membrane</keyword>
<organism evidence="9 10">
    <name type="scientific">Nitrospirillum iridis</name>
    <dbReference type="NCBI Taxonomy" id="765888"/>
    <lineage>
        <taxon>Bacteria</taxon>
        <taxon>Pseudomonadati</taxon>
        <taxon>Pseudomonadota</taxon>
        <taxon>Alphaproteobacteria</taxon>
        <taxon>Rhodospirillales</taxon>
        <taxon>Azospirillaceae</taxon>
        <taxon>Nitrospirillum</taxon>
    </lineage>
</organism>
<feature type="transmembrane region" description="Helical" evidence="7">
    <location>
        <begin position="96"/>
        <end position="116"/>
    </location>
</feature>
<keyword evidence="10" id="KW-1185">Reference proteome</keyword>
<proteinExistence type="inferred from homology"/>
<dbReference type="Pfam" id="PF03458">
    <property type="entry name" value="Gly_transporter"/>
    <property type="match status" value="2"/>
</dbReference>
<evidence type="ECO:0000256" key="2">
    <source>
        <dbReference type="ARBA" id="ARBA00008193"/>
    </source>
</evidence>
<evidence type="ECO:0000256" key="4">
    <source>
        <dbReference type="ARBA" id="ARBA00022692"/>
    </source>
</evidence>
<dbReference type="EMBL" id="JACIIZ010000001">
    <property type="protein sequence ID" value="MBB6249539.1"/>
    <property type="molecule type" value="Genomic_DNA"/>
</dbReference>
<sequence>MGRKTDMVLAVADMAGTVLFAVEGAMAALKGGLDLFGVLVLSFATALGGGVLRDVLIGAGPPTALRDWRYPAMAFAAGGATFAVQVMVGQNPMDQVPMGVMTTLDAAGLSLFAVAGTEKALNRHIPPFSAVLMGTITGVGGGTLRDILLAQVPAILRVDVYATAALLGATVMTGAIRLGIQPRYAALAGGGACFALRMISVWRHWALPTAVGVTG</sequence>
<dbReference type="InterPro" id="IPR005115">
    <property type="entry name" value="Gly_transporter"/>
</dbReference>
<evidence type="ECO:0000313" key="10">
    <source>
        <dbReference type="Proteomes" id="UP000539175"/>
    </source>
</evidence>
<accession>A0A7X0ECP4</accession>
<feature type="transmembrane region" description="Helical" evidence="7">
    <location>
        <begin position="7"/>
        <end position="29"/>
    </location>
</feature>
<evidence type="ECO:0000256" key="6">
    <source>
        <dbReference type="ARBA" id="ARBA00023136"/>
    </source>
</evidence>
<feature type="domain" description="Glycine transporter" evidence="8">
    <location>
        <begin position="11"/>
        <end position="84"/>
    </location>
</feature>
<feature type="domain" description="Glycine transporter" evidence="8">
    <location>
        <begin position="103"/>
        <end position="173"/>
    </location>
</feature>
<keyword evidence="4 7" id="KW-0812">Transmembrane</keyword>
<gene>
    <name evidence="9" type="ORF">FHS74_000072</name>
</gene>
<name>A0A7X0ECP4_9PROT</name>
<keyword evidence="5 7" id="KW-1133">Transmembrane helix</keyword>
<feature type="transmembrane region" description="Helical" evidence="7">
    <location>
        <begin position="160"/>
        <end position="178"/>
    </location>
</feature>
<evidence type="ECO:0000256" key="3">
    <source>
        <dbReference type="ARBA" id="ARBA00022475"/>
    </source>
</evidence>
<evidence type="ECO:0000259" key="8">
    <source>
        <dbReference type="Pfam" id="PF03458"/>
    </source>
</evidence>
<reference evidence="9 10" key="1">
    <citation type="submission" date="2020-08" db="EMBL/GenBank/DDBJ databases">
        <title>Genomic Encyclopedia of Type Strains, Phase IV (KMG-IV): sequencing the most valuable type-strain genomes for metagenomic binning, comparative biology and taxonomic classification.</title>
        <authorList>
            <person name="Goeker M."/>
        </authorList>
    </citation>
    <scope>NUCLEOTIDE SEQUENCE [LARGE SCALE GENOMIC DNA]</scope>
    <source>
        <strain evidence="9 10">DSM 22198</strain>
    </source>
</reference>